<evidence type="ECO:0000313" key="5">
    <source>
        <dbReference type="EMBL" id="SVB77598.1"/>
    </source>
</evidence>
<dbReference type="InterPro" id="IPR036291">
    <property type="entry name" value="NAD(P)-bd_dom_sf"/>
</dbReference>
<protein>
    <recommendedName>
        <fullName evidence="4">NAD-dependent epimerase/dehydratase domain-containing protein</fullName>
    </recommendedName>
</protein>
<keyword evidence="3" id="KW-0472">Membrane</keyword>
<dbReference type="Pfam" id="PF01370">
    <property type="entry name" value="Epimerase"/>
    <property type="match status" value="1"/>
</dbReference>
<proteinExistence type="predicted"/>
<dbReference type="GO" id="GO:0016020">
    <property type="term" value="C:membrane"/>
    <property type="evidence" value="ECO:0007669"/>
    <property type="project" value="UniProtKB-SubCell"/>
</dbReference>
<organism evidence="5">
    <name type="scientific">marine metagenome</name>
    <dbReference type="NCBI Taxonomy" id="408172"/>
    <lineage>
        <taxon>unclassified sequences</taxon>
        <taxon>metagenomes</taxon>
        <taxon>ecological metagenomes</taxon>
    </lineage>
</organism>
<dbReference type="EMBL" id="UINC01056953">
    <property type="protein sequence ID" value="SVB77598.1"/>
    <property type="molecule type" value="Genomic_DNA"/>
</dbReference>
<accession>A0A382GR61</accession>
<feature type="domain" description="NAD-dependent epimerase/dehydratase" evidence="4">
    <location>
        <begin position="5"/>
        <end position="117"/>
    </location>
</feature>
<comment type="subcellular location">
    <subcellularLocation>
        <location evidence="1">Membrane</location>
    </subcellularLocation>
</comment>
<sequence length="216" mass="24581">MEHKITLIGSTGLIGSNFLEGISNDDYQSVTAITRRRISNLDKKDFIKQSVHDFSDLGKMRLDLKTDVLVSALGTTIKKAGSKDEFMKIDHDLPLEISRIAKEEGCRTIILISSMGANSKSKIFYNRVKGLLEESLEDIGFEEFHILRPSLLLGKRTETRPAEYISKLIMDPLSFLIPWKYRPIHASSISKTIKCLIRENKSGKHIWEGRNLFEIQ</sequence>
<evidence type="ECO:0000259" key="4">
    <source>
        <dbReference type="Pfam" id="PF01370"/>
    </source>
</evidence>
<dbReference type="PANTHER" id="PTHR14097">
    <property type="entry name" value="OXIDOREDUCTASE HTATIP2"/>
    <property type="match status" value="1"/>
</dbReference>
<evidence type="ECO:0000256" key="3">
    <source>
        <dbReference type="ARBA" id="ARBA00023136"/>
    </source>
</evidence>
<dbReference type="PANTHER" id="PTHR14097:SF7">
    <property type="entry name" value="OXIDOREDUCTASE HTATIP2"/>
    <property type="match status" value="1"/>
</dbReference>
<keyword evidence="2" id="KW-0496">Mitochondrion</keyword>
<evidence type="ECO:0000256" key="1">
    <source>
        <dbReference type="ARBA" id="ARBA00004370"/>
    </source>
</evidence>
<dbReference type="Gene3D" id="3.40.50.720">
    <property type="entry name" value="NAD(P)-binding Rossmann-like Domain"/>
    <property type="match status" value="1"/>
</dbReference>
<reference evidence="5" key="1">
    <citation type="submission" date="2018-05" db="EMBL/GenBank/DDBJ databases">
        <authorList>
            <person name="Lanie J.A."/>
            <person name="Ng W.-L."/>
            <person name="Kazmierczak K.M."/>
            <person name="Andrzejewski T.M."/>
            <person name="Davidsen T.M."/>
            <person name="Wayne K.J."/>
            <person name="Tettelin H."/>
            <person name="Glass J.I."/>
            <person name="Rusch D."/>
            <person name="Podicherti R."/>
            <person name="Tsui H.-C.T."/>
            <person name="Winkler M.E."/>
        </authorList>
    </citation>
    <scope>NUCLEOTIDE SEQUENCE</scope>
</reference>
<name>A0A382GR61_9ZZZZ</name>
<evidence type="ECO:0000256" key="2">
    <source>
        <dbReference type="ARBA" id="ARBA00023128"/>
    </source>
</evidence>
<dbReference type="InterPro" id="IPR001509">
    <property type="entry name" value="Epimerase_deHydtase"/>
</dbReference>
<gene>
    <name evidence="5" type="ORF">METZ01_LOCUS230452</name>
</gene>
<dbReference type="AlphaFoldDB" id="A0A382GR61"/>
<dbReference type="SUPFAM" id="SSF51735">
    <property type="entry name" value="NAD(P)-binding Rossmann-fold domains"/>
    <property type="match status" value="1"/>
</dbReference>